<dbReference type="SUPFAM" id="SSF52540">
    <property type="entry name" value="P-loop containing nucleoside triphosphate hydrolases"/>
    <property type="match status" value="1"/>
</dbReference>
<dbReference type="CDD" id="cd17922">
    <property type="entry name" value="DEXHc_LHR-like"/>
    <property type="match status" value="1"/>
</dbReference>
<keyword evidence="8" id="KW-0413">Isomerase</keyword>
<keyword evidence="5" id="KW-0067">ATP-binding</keyword>
<dbReference type="PANTHER" id="PTHR47962:SF6">
    <property type="entry name" value="LARGE HELICASE-RELATED PROTEIN"/>
    <property type="match status" value="1"/>
</dbReference>
<dbReference type="InterPro" id="IPR045628">
    <property type="entry name" value="Lhr_WH_dom"/>
</dbReference>
<feature type="domain" description="Helicase ATP-binding" evidence="10">
    <location>
        <begin position="42"/>
        <end position="236"/>
    </location>
</feature>
<dbReference type="PROSITE" id="PS51194">
    <property type="entry name" value="HELICASE_CTER"/>
    <property type="match status" value="1"/>
</dbReference>
<dbReference type="InterPro" id="IPR014001">
    <property type="entry name" value="Helicase_ATP-bd"/>
</dbReference>
<dbReference type="PANTHER" id="PTHR47962">
    <property type="entry name" value="ATP-DEPENDENT HELICASE LHR-RELATED-RELATED"/>
    <property type="match status" value="1"/>
</dbReference>
<evidence type="ECO:0000259" key="11">
    <source>
        <dbReference type="PROSITE" id="PS51194"/>
    </source>
</evidence>
<keyword evidence="2" id="KW-0227">DNA damage</keyword>
<dbReference type="InterPro" id="IPR027417">
    <property type="entry name" value="P-loop_NTPase"/>
</dbReference>
<proteinExistence type="inferred from homology"/>
<evidence type="ECO:0000256" key="1">
    <source>
        <dbReference type="ARBA" id="ARBA00022741"/>
    </source>
</evidence>
<dbReference type="EMBL" id="AP028907">
    <property type="protein sequence ID" value="BES82104.1"/>
    <property type="molecule type" value="Genomic_DNA"/>
</dbReference>
<dbReference type="InterPro" id="IPR011545">
    <property type="entry name" value="DEAD/DEAH_box_helicase_dom"/>
</dbReference>
<keyword evidence="13" id="KW-1185">Reference proteome</keyword>
<evidence type="ECO:0000313" key="12">
    <source>
        <dbReference type="EMBL" id="BES82104.1"/>
    </source>
</evidence>
<dbReference type="InterPro" id="IPR017170">
    <property type="entry name" value="Lhr-like"/>
</dbReference>
<evidence type="ECO:0000313" key="13">
    <source>
        <dbReference type="Proteomes" id="UP001341135"/>
    </source>
</evidence>
<dbReference type="Pfam" id="PF00270">
    <property type="entry name" value="DEAD"/>
    <property type="match status" value="1"/>
</dbReference>
<reference evidence="12 13" key="1">
    <citation type="submission" date="2023-09" db="EMBL/GenBank/DDBJ databases">
        <title>Pyrofollis japonicus gen. nov. sp. nov., a novel member of the family Pyrodictiaceae isolated from the Iheya North hydrothermal field.</title>
        <authorList>
            <person name="Miyazaki U."/>
            <person name="Sanari M."/>
            <person name="Tame A."/>
            <person name="Kitajima M."/>
            <person name="Okamoto A."/>
            <person name="Sawayama S."/>
            <person name="Miyazaki J."/>
            <person name="Takai K."/>
            <person name="Nakagawa S."/>
        </authorList>
    </citation>
    <scope>NUCLEOTIDE SEQUENCE [LARGE SCALE GENOMIC DNA]</scope>
    <source>
        <strain evidence="12 13">AV2</strain>
    </source>
</reference>
<dbReference type="InterPro" id="IPR013701">
    <property type="entry name" value="Lhr-like_DEAD/DEAH_assoc"/>
</dbReference>
<evidence type="ECO:0000256" key="6">
    <source>
        <dbReference type="ARBA" id="ARBA00023125"/>
    </source>
</evidence>
<keyword evidence="6" id="KW-0238">DNA-binding</keyword>
<dbReference type="Pfam" id="PF08494">
    <property type="entry name" value="DEAD_assoc"/>
    <property type="match status" value="1"/>
</dbReference>
<dbReference type="CDD" id="cd18796">
    <property type="entry name" value="SF2_C_LHR"/>
    <property type="match status" value="1"/>
</dbReference>
<dbReference type="InterPro" id="IPR052511">
    <property type="entry name" value="ATP-dep_Helicase"/>
</dbReference>
<dbReference type="RefSeq" id="WP_338249097.1">
    <property type="nucleotide sequence ID" value="NZ_AP028907.1"/>
</dbReference>
<sequence>MTITRVNNCPSDDEVYRLLRPYVAEWFRRRYGSFTVPQRCAIPLIKKGYNVLVSSPTGTGKTLAVFLGIIDELYKLAEEGRLENQIYVVYVSPLRALNNDMWRNLLQPLEGIRKTAEEMGIDLPEIRVAVRTSDTPPSEKQKMTRSPPHILITTPESLAIALAAPKFRERLSTTRWIIVDEIHELASSKRGSHLSLSIERLDYATGGKLQRIGLSATIAPLEEVAKFLVGYQDTGEPRNCMIVDARFAKPIDIRVLCPVKDLIHTPAEVVNEAIYRLLAKLIREHRTTLIFTNTRSATERVVYKLKKILKEEGIADMDEIEAHHSSLSRDVRLSVEEKLKKGELKVVVSSTSLELGIDIGYIDLVVLLSSPKSVSRMLQRIGRAGHHIRQVSKGRIIVVDRDDLVECTVLAKAGMERKIDRVHIPRNPLDVLAQHIVGMAIEKKWSIDEAYRLVKRSYTFHTLSFEDFMAVLRFLAGKYGLEEHKVYAKIWLDEEEGVFGRRRGSRMIYYLNSGTIPDEVKIRVYTLDGRYVGDLEEAFVQILGPGDIFVLGGRTYEFIRSEGMRVYVKPAEGQRPTVPSWFSEMLPLAFDSALLVGAFRRWIADMIRQGLPRSKAVELIASNYNLEVHAAENIYDYVLEQYLFTDGLVPSDKLILVELYHDYEEETTSVIFHTLFGRRVNDALSRAYAYRLSSMIGSNVRVTVTDNAFMLTVPGIRDGIDLRQLVYSVKPDNIESILRSVLRNTELLKRRFRHCAERGFMLLRRYRSRTRDPHTLQLNAQTLLEAVKRIPGFPLLREAYREILEDYMDIENAKLVLKWIHDGDVEVSFFGPTSVPSPFAHHIVVRGYSDIVLMEDRKKMLVELHNRVMTLLAERIKQSGSDTVTAVGGK</sequence>
<feature type="domain" description="Helicase C-terminal" evidence="11">
    <location>
        <begin position="273"/>
        <end position="430"/>
    </location>
</feature>
<keyword evidence="3" id="KW-0378">Hydrolase</keyword>
<keyword evidence="7" id="KW-0234">DNA repair</keyword>
<comment type="similarity">
    <text evidence="9">Belongs to the Lhr helicase family. Lhr-Core subfamily.</text>
</comment>
<dbReference type="PIRSF" id="PIRSF037307">
    <property type="entry name" value="Lhr-like_helic_prd"/>
    <property type="match status" value="1"/>
</dbReference>
<dbReference type="Proteomes" id="UP001341135">
    <property type="component" value="Chromosome"/>
</dbReference>
<dbReference type="Gene3D" id="3.40.50.300">
    <property type="entry name" value="P-loop containing nucleotide triphosphate hydrolases"/>
    <property type="match status" value="2"/>
</dbReference>
<dbReference type="GO" id="GO:0004386">
    <property type="term" value="F:helicase activity"/>
    <property type="evidence" value="ECO:0007669"/>
    <property type="project" value="UniProtKB-KW"/>
</dbReference>
<dbReference type="Pfam" id="PF00271">
    <property type="entry name" value="Helicase_C"/>
    <property type="match status" value="1"/>
</dbReference>
<dbReference type="InterPro" id="IPR001650">
    <property type="entry name" value="Helicase_C-like"/>
</dbReference>
<keyword evidence="4 12" id="KW-0347">Helicase</keyword>
<dbReference type="Pfam" id="PF19306">
    <property type="entry name" value="WHD_Lhr"/>
    <property type="match status" value="1"/>
</dbReference>
<dbReference type="GeneID" id="89289679"/>
<gene>
    <name evidence="12" type="ORF">PABY_16710</name>
</gene>
<evidence type="ECO:0000259" key="10">
    <source>
        <dbReference type="PROSITE" id="PS51192"/>
    </source>
</evidence>
<evidence type="ECO:0000256" key="9">
    <source>
        <dbReference type="ARBA" id="ARBA00093467"/>
    </source>
</evidence>
<evidence type="ECO:0000256" key="7">
    <source>
        <dbReference type="ARBA" id="ARBA00023204"/>
    </source>
</evidence>
<name>A0ABM8IX29_9CREN</name>
<evidence type="ECO:0000256" key="8">
    <source>
        <dbReference type="ARBA" id="ARBA00023235"/>
    </source>
</evidence>
<dbReference type="SMART" id="SM00487">
    <property type="entry name" value="DEXDc"/>
    <property type="match status" value="1"/>
</dbReference>
<dbReference type="NCBIfam" id="NF010338">
    <property type="entry name" value="PRK13767.1"/>
    <property type="match status" value="1"/>
</dbReference>
<keyword evidence="1" id="KW-0547">Nucleotide-binding</keyword>
<evidence type="ECO:0000256" key="3">
    <source>
        <dbReference type="ARBA" id="ARBA00022801"/>
    </source>
</evidence>
<evidence type="ECO:0000256" key="4">
    <source>
        <dbReference type="ARBA" id="ARBA00022806"/>
    </source>
</evidence>
<organism evidence="12 13">
    <name type="scientific">Pyrodictium abyssi</name>
    <dbReference type="NCBI Taxonomy" id="54256"/>
    <lineage>
        <taxon>Archaea</taxon>
        <taxon>Thermoproteota</taxon>
        <taxon>Thermoprotei</taxon>
        <taxon>Desulfurococcales</taxon>
        <taxon>Pyrodictiaceae</taxon>
        <taxon>Pyrodictium</taxon>
    </lineage>
</organism>
<dbReference type="PROSITE" id="PS51192">
    <property type="entry name" value="HELICASE_ATP_BIND_1"/>
    <property type="match status" value="1"/>
</dbReference>
<protein>
    <submittedName>
        <fullName evidence="12">ATP-dependent helicase</fullName>
    </submittedName>
</protein>
<evidence type="ECO:0000256" key="5">
    <source>
        <dbReference type="ARBA" id="ARBA00022840"/>
    </source>
</evidence>
<evidence type="ECO:0000256" key="2">
    <source>
        <dbReference type="ARBA" id="ARBA00022763"/>
    </source>
</evidence>
<dbReference type="SMART" id="SM00490">
    <property type="entry name" value="HELICc"/>
    <property type="match status" value="1"/>
</dbReference>
<accession>A0ABM8IX29</accession>